<dbReference type="Pfam" id="PF13733">
    <property type="entry name" value="Glyco_transf_7N"/>
    <property type="match status" value="1"/>
</dbReference>
<protein>
    <submittedName>
        <fullName evidence="15">Beta-1,4-N-acetylgalactosaminyltransferase bre-4 isoform X1</fullName>
    </submittedName>
    <submittedName>
        <fullName evidence="16">Beta-1,4-N-acetylgalactosaminyltransferase bre-4 isoform X2</fullName>
    </submittedName>
</protein>
<keyword evidence="14" id="KW-1185">Reference proteome</keyword>
<dbReference type="InterPro" id="IPR027995">
    <property type="entry name" value="Galactosyl_T_N"/>
</dbReference>
<keyword evidence="4" id="KW-0328">Glycosyltransferase</keyword>
<dbReference type="InterPro" id="IPR003859">
    <property type="entry name" value="Galactosyl_T"/>
</dbReference>
<dbReference type="OrthoDB" id="10016069at2759"/>
<dbReference type="InterPro" id="IPR027791">
    <property type="entry name" value="Galactosyl_T_C"/>
</dbReference>
<dbReference type="RefSeq" id="XP_013389945.1">
    <property type="nucleotide sequence ID" value="XM_013534491.1"/>
</dbReference>
<dbReference type="PANTHER" id="PTHR19300">
    <property type="entry name" value="BETA-1,4-GALACTOSYLTRANSFERASE"/>
    <property type="match status" value="1"/>
</dbReference>
<keyword evidence="8 11" id="KW-1133">Transmembrane helix</keyword>
<accession>A0A1S3HXZ5</accession>
<evidence type="ECO:0000256" key="3">
    <source>
        <dbReference type="ARBA" id="ARBA00005735"/>
    </source>
</evidence>
<evidence type="ECO:0000256" key="1">
    <source>
        <dbReference type="ARBA" id="ARBA00004606"/>
    </source>
</evidence>
<dbReference type="CDD" id="cd00899">
    <property type="entry name" value="b4GalT"/>
    <property type="match status" value="1"/>
</dbReference>
<dbReference type="AlphaFoldDB" id="A0A1S3HXZ5"/>
<dbReference type="PRINTS" id="PR02050">
    <property type="entry name" value="B14GALTRFASE"/>
</dbReference>
<evidence type="ECO:0000256" key="9">
    <source>
        <dbReference type="ARBA" id="ARBA00023136"/>
    </source>
</evidence>
<keyword evidence="10" id="KW-0325">Glycoprotein</keyword>
<dbReference type="Proteomes" id="UP000085678">
    <property type="component" value="Unplaced"/>
</dbReference>
<dbReference type="GO" id="GO:0008378">
    <property type="term" value="F:galactosyltransferase activity"/>
    <property type="evidence" value="ECO:0007669"/>
    <property type="project" value="TreeGrafter"/>
</dbReference>
<dbReference type="Pfam" id="PF02709">
    <property type="entry name" value="Glyco_transf_7C"/>
    <property type="match status" value="1"/>
</dbReference>
<dbReference type="InterPro" id="IPR029044">
    <property type="entry name" value="Nucleotide-diphossugar_trans"/>
</dbReference>
<dbReference type="GO" id="GO:0016020">
    <property type="term" value="C:membrane"/>
    <property type="evidence" value="ECO:0007669"/>
    <property type="project" value="UniProtKB-SubCell"/>
</dbReference>
<feature type="transmembrane region" description="Helical" evidence="11">
    <location>
        <begin position="21"/>
        <end position="42"/>
    </location>
</feature>
<evidence type="ECO:0000313" key="16">
    <source>
        <dbReference type="RefSeq" id="XP_013389945.1"/>
    </source>
</evidence>
<comment type="similarity">
    <text evidence="3">Belongs to the glycosyltransferase 7 family.</text>
</comment>
<evidence type="ECO:0000256" key="6">
    <source>
        <dbReference type="ARBA" id="ARBA00022692"/>
    </source>
</evidence>
<dbReference type="KEGG" id="lak:106158478"/>
<feature type="domain" description="Galactosyltransferase N-terminal" evidence="13">
    <location>
        <begin position="229"/>
        <end position="364"/>
    </location>
</feature>
<evidence type="ECO:0000256" key="7">
    <source>
        <dbReference type="ARBA" id="ARBA00022968"/>
    </source>
</evidence>
<evidence type="ECO:0000256" key="4">
    <source>
        <dbReference type="ARBA" id="ARBA00022676"/>
    </source>
</evidence>
<proteinExistence type="inferred from homology"/>
<dbReference type="SUPFAM" id="SSF53448">
    <property type="entry name" value="Nucleotide-diphospho-sugar transferases"/>
    <property type="match status" value="1"/>
</dbReference>
<comment type="subcellular location">
    <subcellularLocation>
        <location evidence="1">Membrane</location>
        <topology evidence="1">Single-pass type II membrane protein</topology>
    </subcellularLocation>
</comment>
<evidence type="ECO:0000256" key="8">
    <source>
        <dbReference type="ARBA" id="ARBA00022989"/>
    </source>
</evidence>
<dbReference type="GO" id="GO:0033842">
    <property type="term" value="F:N-acetyl-beta-glucosaminyl-derivative 4-beta-N-acetylgalactosaminyltransferase activity"/>
    <property type="evidence" value="ECO:0007669"/>
    <property type="project" value="TreeGrafter"/>
</dbReference>
<sequence length="502" mass="57822">MPPRKKKRAVRSQNDCEWPCPPLLLIILLLVFFILALSQVMLVHNTKYIDQQRKMRDWRSIQAELREMDRSMRALLLDKSIPSIDVNRKILQNEVNAHKIAAMIEEASSGLSRGISNVMPNDTVIADAMTIANKSANIQDLGPSGNIDLLNDIKNINTTKENDKFSLFQLLFRGGHFNRTANAAGFRTNFLNNSDENNNSLQPDLNLNHSVTWPQVRHDVKYKHSLEYCPSVPPNLVGATRVDVTHNANLSMNEIVRQNPEVLPGGAWRPRDCVARHRVAVIIPYRDRLEHLIVLLSHLHPVLQRQQLDYRVIVVEQTGNDTFNKARLMNLAFVEGLKMYNFQCFVFHDVDLVPEDDRNMYSCPVMPRHMSVAIDEMGYKLAYEELVGGVLNMRVEHFQRVNGYSNLYWGWGAEDDDMAYRIMHVGLKITRPPTAIARYKMIRHVKRKPVDWRKRTRLLRTGTRRFHMDGLNSLTYNLVSIQQRPLFTHVMADIGKVPKGFS</sequence>
<keyword evidence="7" id="KW-0735">Signal-anchor</keyword>
<gene>
    <name evidence="15 16" type="primary">LOC106158478</name>
</gene>
<dbReference type="STRING" id="7574.A0A1S3HXZ5"/>
<dbReference type="PANTHER" id="PTHR19300:SF57">
    <property type="entry name" value="BETA-1,4-N-ACETYLGALACTOSAMINYLTRANSFERASE"/>
    <property type="match status" value="1"/>
</dbReference>
<dbReference type="GO" id="GO:0005794">
    <property type="term" value="C:Golgi apparatus"/>
    <property type="evidence" value="ECO:0007669"/>
    <property type="project" value="TreeGrafter"/>
</dbReference>
<evidence type="ECO:0000313" key="14">
    <source>
        <dbReference type="Proteomes" id="UP000085678"/>
    </source>
</evidence>
<evidence type="ECO:0000259" key="12">
    <source>
        <dbReference type="Pfam" id="PF02709"/>
    </source>
</evidence>
<dbReference type="GO" id="GO:0005975">
    <property type="term" value="P:carbohydrate metabolic process"/>
    <property type="evidence" value="ECO:0007669"/>
    <property type="project" value="InterPro"/>
</dbReference>
<comment type="pathway">
    <text evidence="2">Protein modification; protein glycosylation.</text>
</comment>
<evidence type="ECO:0000259" key="13">
    <source>
        <dbReference type="Pfam" id="PF13733"/>
    </source>
</evidence>
<evidence type="ECO:0000313" key="15">
    <source>
        <dbReference type="RefSeq" id="XP_013389944.1"/>
    </source>
</evidence>
<dbReference type="GO" id="GO:0006688">
    <property type="term" value="P:glycosphingolipid biosynthetic process"/>
    <property type="evidence" value="ECO:0007669"/>
    <property type="project" value="TreeGrafter"/>
</dbReference>
<organism evidence="14 15">
    <name type="scientific">Lingula anatina</name>
    <name type="common">Brachiopod</name>
    <name type="synonym">Lingula unguis</name>
    <dbReference type="NCBI Taxonomy" id="7574"/>
    <lineage>
        <taxon>Eukaryota</taxon>
        <taxon>Metazoa</taxon>
        <taxon>Spiralia</taxon>
        <taxon>Lophotrochozoa</taxon>
        <taxon>Brachiopoda</taxon>
        <taxon>Linguliformea</taxon>
        <taxon>Lingulata</taxon>
        <taxon>Lingulida</taxon>
        <taxon>Linguloidea</taxon>
        <taxon>Lingulidae</taxon>
        <taxon>Lingula</taxon>
    </lineage>
</organism>
<evidence type="ECO:0000256" key="10">
    <source>
        <dbReference type="ARBA" id="ARBA00023180"/>
    </source>
</evidence>
<evidence type="ECO:0000256" key="2">
    <source>
        <dbReference type="ARBA" id="ARBA00004922"/>
    </source>
</evidence>
<dbReference type="UniPathway" id="UPA00378"/>
<dbReference type="GeneID" id="106158478"/>
<reference evidence="15 16" key="1">
    <citation type="submission" date="2025-04" db="UniProtKB">
        <authorList>
            <consortium name="RefSeq"/>
        </authorList>
    </citation>
    <scope>IDENTIFICATION</scope>
    <source>
        <tissue evidence="15 16">Gonads</tissue>
    </source>
</reference>
<dbReference type="Gene3D" id="3.90.550.10">
    <property type="entry name" value="Spore Coat Polysaccharide Biosynthesis Protein SpsA, Chain A"/>
    <property type="match status" value="1"/>
</dbReference>
<name>A0A1S3HXZ5_LINAN</name>
<evidence type="ECO:0000256" key="11">
    <source>
        <dbReference type="SAM" id="Phobius"/>
    </source>
</evidence>
<dbReference type="RefSeq" id="XP_013389944.1">
    <property type="nucleotide sequence ID" value="XM_013534490.1"/>
</dbReference>
<keyword evidence="9 11" id="KW-0472">Membrane</keyword>
<keyword evidence="5" id="KW-0808">Transferase</keyword>
<evidence type="ECO:0000256" key="5">
    <source>
        <dbReference type="ARBA" id="ARBA00022679"/>
    </source>
</evidence>
<feature type="domain" description="Galactosyltransferase C-terminal" evidence="12">
    <location>
        <begin position="368"/>
        <end position="444"/>
    </location>
</feature>
<keyword evidence="6 11" id="KW-0812">Transmembrane</keyword>